<sequence length="91" mass="10181">MYQLYLTLAKSISILMKSPKCNQSIVEMSQICCLRTTSFARPTAPCFPNDGNKGLIIKEVKMEKLIVHLYPPCSHMSILWGGKNICTVLCS</sequence>
<dbReference type="AlphaFoldDB" id="A0A0A8ZGR9"/>
<dbReference type="EMBL" id="GBRH01259326">
    <property type="protein sequence ID" value="JAD38569.1"/>
    <property type="molecule type" value="Transcribed_RNA"/>
</dbReference>
<reference evidence="1" key="2">
    <citation type="journal article" date="2015" name="Data Brief">
        <title>Shoot transcriptome of the giant reed, Arundo donax.</title>
        <authorList>
            <person name="Barrero R.A."/>
            <person name="Guerrero F.D."/>
            <person name="Moolhuijzen P."/>
            <person name="Goolsby J.A."/>
            <person name="Tidwell J."/>
            <person name="Bellgard S.E."/>
            <person name="Bellgard M.I."/>
        </authorList>
    </citation>
    <scope>NUCLEOTIDE SEQUENCE</scope>
    <source>
        <tissue evidence="1">Shoot tissue taken approximately 20 cm above the soil surface</tissue>
    </source>
</reference>
<evidence type="ECO:0000313" key="1">
    <source>
        <dbReference type="EMBL" id="JAD38569.1"/>
    </source>
</evidence>
<protein>
    <submittedName>
        <fullName evidence="1">Uncharacterized protein</fullName>
    </submittedName>
</protein>
<reference evidence="1" key="1">
    <citation type="submission" date="2014-09" db="EMBL/GenBank/DDBJ databases">
        <authorList>
            <person name="Magalhaes I.L.F."/>
            <person name="Oliveira U."/>
            <person name="Santos F.R."/>
            <person name="Vidigal T.H.D.A."/>
            <person name="Brescovit A.D."/>
            <person name="Santos A.J."/>
        </authorList>
    </citation>
    <scope>NUCLEOTIDE SEQUENCE</scope>
    <source>
        <tissue evidence="1">Shoot tissue taken approximately 20 cm above the soil surface</tissue>
    </source>
</reference>
<accession>A0A0A8ZGR9</accession>
<proteinExistence type="predicted"/>
<name>A0A0A8ZGR9_ARUDO</name>
<organism evidence="1">
    <name type="scientific">Arundo donax</name>
    <name type="common">Giant reed</name>
    <name type="synonym">Donax arundinaceus</name>
    <dbReference type="NCBI Taxonomy" id="35708"/>
    <lineage>
        <taxon>Eukaryota</taxon>
        <taxon>Viridiplantae</taxon>
        <taxon>Streptophyta</taxon>
        <taxon>Embryophyta</taxon>
        <taxon>Tracheophyta</taxon>
        <taxon>Spermatophyta</taxon>
        <taxon>Magnoliopsida</taxon>
        <taxon>Liliopsida</taxon>
        <taxon>Poales</taxon>
        <taxon>Poaceae</taxon>
        <taxon>PACMAD clade</taxon>
        <taxon>Arundinoideae</taxon>
        <taxon>Arundineae</taxon>
        <taxon>Arundo</taxon>
    </lineage>
</organism>